<dbReference type="RefSeq" id="WP_144323150.1">
    <property type="nucleotide sequence ID" value="NZ_CP040916.1"/>
</dbReference>
<reference evidence="1 2" key="1">
    <citation type="journal article" date="2019" name="J. Ind. Microbiol. Biotechnol.">
        <title>The complete genomic sequence of Streptomyces spectabilis NRRL-2792 and identification of secondary metabolite biosynthetic gene clusters.</title>
        <authorList>
            <person name="Sinha A."/>
            <person name="Phillips-Salemka S."/>
            <person name="Niraula T.A."/>
            <person name="Short K.A."/>
            <person name="Niraula N.P."/>
        </authorList>
    </citation>
    <scope>NUCLEOTIDE SEQUENCE [LARGE SCALE GENOMIC DNA]</scope>
    <source>
        <strain evidence="1 2">NRRL 2792</strain>
    </source>
</reference>
<dbReference type="AlphaFoldDB" id="A0A516RJW2"/>
<dbReference type="Proteomes" id="UP000316806">
    <property type="component" value="Chromosome"/>
</dbReference>
<gene>
    <name evidence="1" type="ORF">FH965_39860</name>
</gene>
<name>A0A516RJW2_STRST</name>
<organism evidence="1 2">
    <name type="scientific">Streptomyces spectabilis</name>
    <dbReference type="NCBI Taxonomy" id="68270"/>
    <lineage>
        <taxon>Bacteria</taxon>
        <taxon>Bacillati</taxon>
        <taxon>Actinomycetota</taxon>
        <taxon>Actinomycetes</taxon>
        <taxon>Kitasatosporales</taxon>
        <taxon>Streptomycetaceae</taxon>
        <taxon>Streptomyces</taxon>
    </lineage>
</organism>
<dbReference type="EMBL" id="CP040916">
    <property type="protein sequence ID" value="QDQ15950.1"/>
    <property type="molecule type" value="Genomic_DNA"/>
</dbReference>
<sequence length="68" mass="7588">MATAQPAHASLNWSMWSMWSMWSKTMLPPPGTRYRADLHAGQFLQDQLLNVVDVGQHRGGGGRARHGE</sequence>
<evidence type="ECO:0000313" key="1">
    <source>
        <dbReference type="EMBL" id="QDQ15950.1"/>
    </source>
</evidence>
<evidence type="ECO:0000313" key="2">
    <source>
        <dbReference type="Proteomes" id="UP000316806"/>
    </source>
</evidence>
<accession>A0A516RJW2</accession>
<protein>
    <submittedName>
        <fullName evidence="1">Uncharacterized protein</fullName>
    </submittedName>
</protein>
<proteinExistence type="predicted"/>